<dbReference type="InterPro" id="IPR033121">
    <property type="entry name" value="PEPTIDASE_A1"/>
</dbReference>
<proteinExistence type="inferred from homology"/>
<dbReference type="InterPro" id="IPR034161">
    <property type="entry name" value="Pepsin-like_plant"/>
</dbReference>
<dbReference type="GO" id="GO:0006508">
    <property type="term" value="P:proteolysis"/>
    <property type="evidence" value="ECO:0007669"/>
    <property type="project" value="UniProtKB-KW"/>
</dbReference>
<dbReference type="PANTHER" id="PTHR47967">
    <property type="entry name" value="OS07G0603500 PROTEIN-RELATED"/>
    <property type="match status" value="1"/>
</dbReference>
<dbReference type="Proteomes" id="UP001341281">
    <property type="component" value="Chromosome 03"/>
</dbReference>
<dbReference type="InterPro" id="IPR021109">
    <property type="entry name" value="Peptidase_aspartic_dom_sf"/>
</dbReference>
<reference evidence="10 11" key="1">
    <citation type="submission" date="2024-02" db="EMBL/GenBank/DDBJ databases">
        <title>High-quality chromosome-scale genome assembly of Pensacola bahiagrass (Paspalum notatum Flugge var. saurae).</title>
        <authorList>
            <person name="Vega J.M."/>
            <person name="Podio M."/>
            <person name="Orjuela J."/>
            <person name="Siena L.A."/>
            <person name="Pessino S.C."/>
            <person name="Combes M.C."/>
            <person name="Mariac C."/>
            <person name="Albertini E."/>
            <person name="Pupilli F."/>
            <person name="Ortiz J.P.A."/>
            <person name="Leblanc O."/>
        </authorList>
    </citation>
    <scope>NUCLEOTIDE SEQUENCE [LARGE SCALE GENOMIC DNA]</scope>
    <source>
        <strain evidence="10">R1</strain>
        <tissue evidence="10">Leaf</tissue>
    </source>
</reference>
<protein>
    <recommendedName>
        <fullName evidence="9">Peptidase A1 domain-containing protein</fullName>
    </recommendedName>
</protein>
<dbReference type="CDD" id="cd05476">
    <property type="entry name" value="pepsin_A_like_plant"/>
    <property type="match status" value="1"/>
</dbReference>
<dbReference type="InterPro" id="IPR051708">
    <property type="entry name" value="Plant_Aspart_Prot_A1"/>
</dbReference>
<dbReference type="PRINTS" id="PR00792">
    <property type="entry name" value="PEPSIN"/>
</dbReference>
<keyword evidence="5" id="KW-0325">Glycoprotein</keyword>
<evidence type="ECO:0000256" key="2">
    <source>
        <dbReference type="ARBA" id="ARBA00022670"/>
    </source>
</evidence>
<dbReference type="GO" id="GO:0005576">
    <property type="term" value="C:extracellular region"/>
    <property type="evidence" value="ECO:0007669"/>
    <property type="project" value="TreeGrafter"/>
</dbReference>
<feature type="active site" evidence="6">
    <location>
        <position position="105"/>
    </location>
</feature>
<dbReference type="InterPro" id="IPR032799">
    <property type="entry name" value="TAXi_C"/>
</dbReference>
<feature type="domain" description="Peptidase A1" evidence="9">
    <location>
        <begin position="87"/>
        <end position="421"/>
    </location>
</feature>
<dbReference type="PANTHER" id="PTHR47967:SF20">
    <property type="entry name" value="OS01G0696800 PROTEIN"/>
    <property type="match status" value="1"/>
</dbReference>
<sequence length="428" mass="44986">MASNVALLALLASFLLAAPQAAYSDRRGFRATMTRRTETTTTAINFTRAALKSYARLSMLAARRLGAAASAGCAQTPLQMDGGYTEYDMTISIGTPPLKLSALADTGSDLIWLKCGACKNCTPQGSPSYFPNRSSSFSPLPCSARFCRDVRGRCAGAGAGARKCHYTYRYGLGLDSHYYTQGFLGGETFTLGSGDVARGVGFGCTTSSEGYFGSGSGVVGLGRGPLSLVWQLGAGAFSYCLPSDPAKSSPLLFGPAAALSSGSGAAGIQTTPFLPNIPDDYSVDLQRITIGTAATPGPGTAGYGTAFDSGTTLTYLAEPAYTLAKAAFLNQTNLPRAAGRDGYEVCFRTSGGGGDDRVPKMTLHFHGADMVLPVENYFVEMDKGVGCWIVQKSPSLSIIGNYMQMNFHIRYDLDKAVLSFQPANCDSL</sequence>
<evidence type="ECO:0000259" key="9">
    <source>
        <dbReference type="PROSITE" id="PS51767"/>
    </source>
</evidence>
<name>A0AAQ3SWT8_PASNO</name>
<dbReference type="EMBL" id="CP144747">
    <property type="protein sequence ID" value="WVZ62165.1"/>
    <property type="molecule type" value="Genomic_DNA"/>
</dbReference>
<organism evidence="10 11">
    <name type="scientific">Paspalum notatum var. saurae</name>
    <dbReference type="NCBI Taxonomy" id="547442"/>
    <lineage>
        <taxon>Eukaryota</taxon>
        <taxon>Viridiplantae</taxon>
        <taxon>Streptophyta</taxon>
        <taxon>Embryophyta</taxon>
        <taxon>Tracheophyta</taxon>
        <taxon>Spermatophyta</taxon>
        <taxon>Magnoliopsida</taxon>
        <taxon>Liliopsida</taxon>
        <taxon>Poales</taxon>
        <taxon>Poaceae</taxon>
        <taxon>PACMAD clade</taxon>
        <taxon>Panicoideae</taxon>
        <taxon>Andropogonodae</taxon>
        <taxon>Paspaleae</taxon>
        <taxon>Paspalinae</taxon>
        <taxon>Paspalum</taxon>
    </lineage>
</organism>
<dbReference type="AlphaFoldDB" id="A0AAQ3SWT8"/>
<evidence type="ECO:0000313" key="11">
    <source>
        <dbReference type="Proteomes" id="UP001341281"/>
    </source>
</evidence>
<evidence type="ECO:0000256" key="6">
    <source>
        <dbReference type="PIRSR" id="PIRSR601461-1"/>
    </source>
</evidence>
<gene>
    <name evidence="10" type="ORF">U9M48_011942</name>
</gene>
<accession>A0AAQ3SWT8</accession>
<evidence type="ECO:0000256" key="5">
    <source>
        <dbReference type="ARBA" id="ARBA00023180"/>
    </source>
</evidence>
<dbReference type="PROSITE" id="PS51767">
    <property type="entry name" value="PEPTIDASE_A1"/>
    <property type="match status" value="1"/>
</dbReference>
<dbReference type="Pfam" id="PF14543">
    <property type="entry name" value="TAXi_N"/>
    <property type="match status" value="1"/>
</dbReference>
<dbReference type="InterPro" id="IPR001461">
    <property type="entry name" value="Aspartic_peptidase_A1"/>
</dbReference>
<evidence type="ECO:0000313" key="10">
    <source>
        <dbReference type="EMBL" id="WVZ62165.1"/>
    </source>
</evidence>
<dbReference type="FunFam" id="2.40.70.10:FF:000033">
    <property type="entry name" value="Aspartyl protease family protein"/>
    <property type="match status" value="1"/>
</dbReference>
<feature type="chain" id="PRO_5042852771" description="Peptidase A1 domain-containing protein" evidence="8">
    <location>
        <begin position="25"/>
        <end position="428"/>
    </location>
</feature>
<evidence type="ECO:0000256" key="1">
    <source>
        <dbReference type="ARBA" id="ARBA00007447"/>
    </source>
</evidence>
<evidence type="ECO:0000256" key="4">
    <source>
        <dbReference type="ARBA" id="ARBA00022801"/>
    </source>
</evidence>
<feature type="signal peptide" evidence="8">
    <location>
        <begin position="1"/>
        <end position="24"/>
    </location>
</feature>
<dbReference type="SUPFAM" id="SSF50630">
    <property type="entry name" value="Acid proteases"/>
    <property type="match status" value="1"/>
</dbReference>
<dbReference type="GO" id="GO:0004190">
    <property type="term" value="F:aspartic-type endopeptidase activity"/>
    <property type="evidence" value="ECO:0007669"/>
    <property type="project" value="UniProtKB-KW"/>
</dbReference>
<evidence type="ECO:0000256" key="7">
    <source>
        <dbReference type="RuleBase" id="RU000454"/>
    </source>
</evidence>
<keyword evidence="8" id="KW-0732">Signal</keyword>
<dbReference type="Pfam" id="PF14541">
    <property type="entry name" value="TAXi_C"/>
    <property type="match status" value="1"/>
</dbReference>
<dbReference type="PROSITE" id="PS00141">
    <property type="entry name" value="ASP_PROTEASE"/>
    <property type="match status" value="1"/>
</dbReference>
<comment type="similarity">
    <text evidence="1 7">Belongs to the peptidase A1 family.</text>
</comment>
<evidence type="ECO:0000256" key="8">
    <source>
        <dbReference type="SAM" id="SignalP"/>
    </source>
</evidence>
<dbReference type="InterPro" id="IPR032861">
    <property type="entry name" value="TAXi_N"/>
</dbReference>
<keyword evidence="4 7" id="KW-0378">Hydrolase</keyword>
<evidence type="ECO:0000256" key="3">
    <source>
        <dbReference type="ARBA" id="ARBA00022750"/>
    </source>
</evidence>
<feature type="active site" evidence="6">
    <location>
        <position position="308"/>
    </location>
</feature>
<dbReference type="Gene3D" id="2.40.70.10">
    <property type="entry name" value="Acid Proteases"/>
    <property type="match status" value="2"/>
</dbReference>
<keyword evidence="2 7" id="KW-0645">Protease</keyword>
<dbReference type="InterPro" id="IPR001969">
    <property type="entry name" value="Aspartic_peptidase_AS"/>
</dbReference>
<keyword evidence="11" id="KW-1185">Reference proteome</keyword>
<keyword evidence="3 7" id="KW-0064">Aspartyl protease</keyword>